<evidence type="ECO:0000256" key="3">
    <source>
        <dbReference type="ARBA" id="ARBA00022676"/>
    </source>
</evidence>
<evidence type="ECO:0000256" key="8">
    <source>
        <dbReference type="SAM" id="Phobius"/>
    </source>
</evidence>
<evidence type="ECO:0000256" key="2">
    <source>
        <dbReference type="ARBA" id="ARBA00022475"/>
    </source>
</evidence>
<accession>A0A1I4EQM9</accession>
<evidence type="ECO:0000256" key="1">
    <source>
        <dbReference type="ARBA" id="ARBA00004651"/>
    </source>
</evidence>
<dbReference type="EMBL" id="FOSK01000016">
    <property type="protein sequence ID" value="SFL07994.1"/>
    <property type="molecule type" value="Genomic_DNA"/>
</dbReference>
<keyword evidence="3 10" id="KW-0328">Glycosyltransferase</keyword>
<evidence type="ECO:0000256" key="6">
    <source>
        <dbReference type="ARBA" id="ARBA00022989"/>
    </source>
</evidence>
<evidence type="ECO:0000313" key="10">
    <source>
        <dbReference type="EMBL" id="SFL07994.1"/>
    </source>
</evidence>
<feature type="transmembrane region" description="Helical" evidence="8">
    <location>
        <begin position="111"/>
        <end position="127"/>
    </location>
</feature>
<evidence type="ECO:0000313" key="11">
    <source>
        <dbReference type="Proteomes" id="UP000199598"/>
    </source>
</evidence>
<keyword evidence="4" id="KW-0808">Transferase</keyword>
<feature type="transmembrane region" description="Helical" evidence="8">
    <location>
        <begin position="12"/>
        <end position="35"/>
    </location>
</feature>
<dbReference type="PANTHER" id="PTHR33908">
    <property type="entry name" value="MANNOSYLTRANSFERASE YKCB-RELATED"/>
    <property type="match status" value="1"/>
</dbReference>
<keyword evidence="5 8" id="KW-0812">Transmembrane</keyword>
<evidence type="ECO:0000256" key="7">
    <source>
        <dbReference type="ARBA" id="ARBA00023136"/>
    </source>
</evidence>
<dbReference type="Pfam" id="PF13231">
    <property type="entry name" value="PMT_2"/>
    <property type="match status" value="1"/>
</dbReference>
<evidence type="ECO:0000256" key="5">
    <source>
        <dbReference type="ARBA" id="ARBA00022692"/>
    </source>
</evidence>
<reference evidence="10 11" key="1">
    <citation type="submission" date="2016-10" db="EMBL/GenBank/DDBJ databases">
        <authorList>
            <person name="Varghese N."/>
            <person name="Submissions S."/>
        </authorList>
    </citation>
    <scope>NUCLEOTIDE SEQUENCE [LARGE SCALE GENOMIC DNA]</scope>
    <source>
        <strain evidence="10 11">DSM 16392</strain>
    </source>
</reference>
<gene>
    <name evidence="10" type="ORF">SAMN04488518_1168</name>
</gene>
<dbReference type="PANTHER" id="PTHR33908:SF11">
    <property type="entry name" value="MEMBRANE PROTEIN"/>
    <property type="match status" value="1"/>
</dbReference>
<keyword evidence="7 8" id="KW-0472">Membrane</keyword>
<dbReference type="GO" id="GO:0016757">
    <property type="term" value="F:glycosyltransferase activity"/>
    <property type="evidence" value="ECO:0007669"/>
    <property type="project" value="UniProtKB-KW"/>
</dbReference>
<feature type="transmembrane region" description="Helical" evidence="8">
    <location>
        <begin position="80"/>
        <end position="99"/>
    </location>
</feature>
<proteinExistence type="predicted"/>
<evidence type="ECO:0000256" key="4">
    <source>
        <dbReference type="ARBA" id="ARBA00022679"/>
    </source>
</evidence>
<keyword evidence="11" id="KW-1185">Reference proteome</keyword>
<feature type="transmembrane region" description="Helical" evidence="8">
    <location>
        <begin position="133"/>
        <end position="151"/>
    </location>
</feature>
<feature type="transmembrane region" description="Helical" evidence="8">
    <location>
        <begin position="302"/>
        <end position="321"/>
    </location>
</feature>
<keyword evidence="6 8" id="KW-1133">Transmembrane helix</keyword>
<feature type="transmembrane region" description="Helical" evidence="8">
    <location>
        <begin position="203"/>
        <end position="222"/>
    </location>
</feature>
<dbReference type="RefSeq" id="WP_093523284.1">
    <property type="nucleotide sequence ID" value="NZ_FOSK01000016.1"/>
</dbReference>
<protein>
    <submittedName>
        <fullName evidence="10">Dolichyl-phosphate-mannose-protein mannosyltransferase</fullName>
    </submittedName>
</protein>
<comment type="subcellular location">
    <subcellularLocation>
        <location evidence="1">Cell membrane</location>
        <topology evidence="1">Multi-pass membrane protein</topology>
    </subcellularLocation>
</comment>
<name>A0A1I4EQM9_9HYPH</name>
<dbReference type="InterPro" id="IPR038731">
    <property type="entry name" value="RgtA/B/C-like"/>
</dbReference>
<keyword evidence="2" id="KW-1003">Cell membrane</keyword>
<dbReference type="Proteomes" id="UP000199598">
    <property type="component" value="Unassembled WGS sequence"/>
</dbReference>
<feature type="domain" description="Glycosyltransferase RgtA/B/C/D-like" evidence="9">
    <location>
        <begin position="61"/>
        <end position="222"/>
    </location>
</feature>
<evidence type="ECO:0000259" key="9">
    <source>
        <dbReference type="Pfam" id="PF13231"/>
    </source>
</evidence>
<organism evidence="10 11">
    <name type="scientific">Pseudovibrio ascidiaceicola</name>
    <dbReference type="NCBI Taxonomy" id="285279"/>
    <lineage>
        <taxon>Bacteria</taxon>
        <taxon>Pseudomonadati</taxon>
        <taxon>Pseudomonadota</taxon>
        <taxon>Alphaproteobacteria</taxon>
        <taxon>Hyphomicrobiales</taxon>
        <taxon>Stappiaceae</taxon>
        <taxon>Pseudovibrio</taxon>
    </lineage>
</organism>
<comment type="caution">
    <text evidence="10">The sequence shown here is derived from an EMBL/GenBank/DDBJ whole genome shotgun (WGS) entry which is preliminary data.</text>
</comment>
<sequence length="519" mass="57760">MPEETVSTRFWWRPAGVFVLIAGYLLLHLVLRGYFSPTLGTDDMFENVFVQELKLGYQVRQPPLYEWMLYGVQKVFGPTIWSFLVLKYALVLCFALFLYGVARQAIPNAKLAALAVFSYVALYQIGFNLHEGVTHTAVLMAASAATVYCFLWLLREKTVTAAVCLGLAVGFGMLSKHSYVLVPVAVFLATLSDGHWRRQVRLSLLIVAGVIAAVVYAPYLYWVVNGEQALVGSALTVMREGEQGNGLARVVTGELRLLVSVLGFSVPFLPLVSLLFFPALFRGKKAEEPDPEVQHVGNLLQRALLISLMLAFVGVLASGAQYIKERHMHPVLLLLPIVMFTLISQRRYSPRSVKIYSSVLALLVLVVLGIRISGFLAPDKRMCGGYCRHMKPYEDLGKQLKAQFPEAEQATIVSLDEYTGGNLRVTLPNARHIIQSFQPSTQQRQNCFVVWDMGDNGAQRGLKAALTSGGFGPGKAPVREDTLRSNQIDVSWPHLWKKDNFRKTTFGVAKIDRDSEICR</sequence>
<dbReference type="InterPro" id="IPR050297">
    <property type="entry name" value="LipidA_mod_glycosyltrf_83"/>
</dbReference>
<feature type="transmembrane region" description="Helical" evidence="8">
    <location>
        <begin position="257"/>
        <end position="281"/>
    </location>
</feature>
<feature type="transmembrane region" description="Helical" evidence="8">
    <location>
        <begin position="327"/>
        <end position="343"/>
    </location>
</feature>
<feature type="transmembrane region" description="Helical" evidence="8">
    <location>
        <begin position="355"/>
        <end position="377"/>
    </location>
</feature>